<dbReference type="Pfam" id="PF15924">
    <property type="entry name" value="ALG11_N"/>
    <property type="match status" value="1"/>
</dbReference>
<accession>A0AAF0E2R0</accession>
<evidence type="ECO:0000256" key="6">
    <source>
        <dbReference type="ARBA" id="ARBA00022679"/>
    </source>
</evidence>
<dbReference type="EC" id="2.4.1.131" evidence="3 12"/>
<evidence type="ECO:0000256" key="9">
    <source>
        <dbReference type="ARBA" id="ARBA00022989"/>
    </source>
</evidence>
<feature type="domain" description="ALG11 mannosyltransferase N-terminal" evidence="14">
    <location>
        <begin position="62"/>
        <end position="273"/>
    </location>
</feature>
<dbReference type="CDD" id="cd03806">
    <property type="entry name" value="GT4_ALG11-like"/>
    <property type="match status" value="1"/>
</dbReference>
<dbReference type="GO" id="GO:0005789">
    <property type="term" value="C:endoplasmic reticulum membrane"/>
    <property type="evidence" value="ECO:0007669"/>
    <property type="project" value="UniProtKB-SubCell"/>
</dbReference>
<reference evidence="15" key="1">
    <citation type="submission" date="2023-03" db="EMBL/GenBank/DDBJ databases">
        <title>Mating type loci evolution in Malassezia.</title>
        <authorList>
            <person name="Coelho M.A."/>
        </authorList>
    </citation>
    <scope>NUCLEOTIDE SEQUENCE</scope>
    <source>
        <strain evidence="15">CBS 10434</strain>
    </source>
</reference>
<protein>
    <recommendedName>
        <fullName evidence="4 12">GDP-Man:Man(3)GlcNAc(2)-PP-Dol alpha-1,2-mannosyltransferase</fullName>
        <ecNumber evidence="3 12">2.4.1.131</ecNumber>
    </recommendedName>
</protein>
<dbReference type="AlphaFoldDB" id="A0AAF0E2R0"/>
<evidence type="ECO:0000256" key="11">
    <source>
        <dbReference type="ARBA" id="ARBA00045065"/>
    </source>
</evidence>
<dbReference type="GO" id="GO:0004377">
    <property type="term" value="F:GDP-Man:Man(3)GlcNAc(2)-PP-Dol alpha-1,2-mannosyltransferase activity"/>
    <property type="evidence" value="ECO:0007669"/>
    <property type="project" value="UniProtKB-UniRule"/>
</dbReference>
<keyword evidence="8 12" id="KW-0256">Endoplasmic reticulum</keyword>
<comment type="subcellular location">
    <subcellularLocation>
        <location evidence="1">Endoplasmic reticulum membrane</location>
        <topology evidence="1">Single-pass membrane protein</topology>
    </subcellularLocation>
</comment>
<dbReference type="InterPro" id="IPR031814">
    <property type="entry name" value="ALG11_N"/>
</dbReference>
<organism evidence="15 16">
    <name type="scientific">Malassezia caprae</name>
    <dbReference type="NCBI Taxonomy" id="1381934"/>
    <lineage>
        <taxon>Eukaryota</taxon>
        <taxon>Fungi</taxon>
        <taxon>Dikarya</taxon>
        <taxon>Basidiomycota</taxon>
        <taxon>Ustilaginomycotina</taxon>
        <taxon>Malasseziomycetes</taxon>
        <taxon>Malasseziales</taxon>
        <taxon>Malasseziaceae</taxon>
        <taxon>Malassezia</taxon>
    </lineage>
</organism>
<evidence type="ECO:0000256" key="7">
    <source>
        <dbReference type="ARBA" id="ARBA00022692"/>
    </source>
</evidence>
<evidence type="ECO:0000256" key="5">
    <source>
        <dbReference type="ARBA" id="ARBA00022676"/>
    </source>
</evidence>
<dbReference type="Proteomes" id="UP001220961">
    <property type="component" value="Chromosome 1"/>
</dbReference>
<evidence type="ECO:0000256" key="10">
    <source>
        <dbReference type="ARBA" id="ARBA00023136"/>
    </source>
</evidence>
<dbReference type="InterPro" id="IPR001296">
    <property type="entry name" value="Glyco_trans_1"/>
</dbReference>
<evidence type="ECO:0000259" key="13">
    <source>
        <dbReference type="Pfam" id="PF00534"/>
    </source>
</evidence>
<keyword evidence="10 12" id="KW-0472">Membrane</keyword>
<proteinExistence type="inferred from homology"/>
<comment type="function">
    <text evidence="12">GDP-Man:Man(3)GlcNAc(2)-PP-Dol alpha-1,2-mannosyltransferase that operates in the biosynthetic pathway of dolichol-linked oligosaccharides, the glycan precursors employed in protein asparagine (N)-glycosylation. The assembly of dolichol-linked oligosaccharides begins on the cytosolic side of the endoplasmic reticulum membrane and finishes in its lumen. The sequential addition of sugars to dolichol pyrophosphate produces dolichol-linked oligosaccharides containing fourteen sugars, including two GlcNAcs, nine mannoses and three glucoses. Once assembled, the oligosaccharide is transferred from the lipid to nascent proteins by oligosaccharyltransferases. Catalyzes, on the cytoplasmic face of the endoplasmic reticulum, the addition of the fourth and fifth mannose residues to the dolichol-linked oligosaccharide chain, to produce Man(5)GlcNAc(2)-PP-dolichol core oligosaccharide.</text>
</comment>
<comment type="pathway">
    <text evidence="2 12">Protein modification; protein glycosylation.</text>
</comment>
<keyword evidence="9 12" id="KW-1133">Transmembrane helix</keyword>
<evidence type="ECO:0000313" key="15">
    <source>
        <dbReference type="EMBL" id="WFD18387.1"/>
    </source>
</evidence>
<sequence length="527" mass="60373">MSHYAQPEFWLRIFFYFLLTLIGVNWLSHSAWRQALRDTNGFKRRRILEKLGRAHSTTRYMFVGFFHPFSNAGGGGERVLYEAIRHHQRRDENIICAVYTGDIVPGEGSVTKEQILSRVQERFNITLDPTRIAFLPLFQRKLVGDKFWRLFTLAGQAYGANRLGYEALSQLVPDVFIDTMGYAFALYPVKNFSPLIRVGAYVHYPTISTDMLQRVRRRQTGYTNASWIATSWPISLFKYVYYQIFAACYGSALRSADVIVCNGSWTKSHIDQLLPRRVGRPWKMPPLPAVHIVYPPCDTSAFSELPLEGRQSRYMVSVAQFRPEKEHAMQLRILRGLLDKHPELKSSHGSNRPLRLVLIGSCRDDSDRDRLLQLRKLAKELMVENHVEWHVDAPFSTIVQQMRHASIGLSTMIDEHFGIAVVEYMAAGLLTLSHASAGPLQDIAVPVDGAETGFHASSLDDYVDTAYRLMVLPPDAALRIRQLARTRATTRFSAAEFESNWRTRMWDELHTNASSSVLRPRRPRNLR</sequence>
<evidence type="ECO:0000256" key="12">
    <source>
        <dbReference type="RuleBase" id="RU367051"/>
    </source>
</evidence>
<evidence type="ECO:0000256" key="8">
    <source>
        <dbReference type="ARBA" id="ARBA00022824"/>
    </source>
</evidence>
<keyword evidence="7 12" id="KW-0812">Transmembrane</keyword>
<keyword evidence="5 12" id="KW-0328">Glycosyltransferase</keyword>
<dbReference type="EMBL" id="CP119908">
    <property type="protein sequence ID" value="WFD18387.1"/>
    <property type="molecule type" value="Genomic_DNA"/>
</dbReference>
<dbReference type="Gene3D" id="3.40.50.2000">
    <property type="entry name" value="Glycogen Phosphorylase B"/>
    <property type="match status" value="1"/>
</dbReference>
<gene>
    <name evidence="15" type="primary">ALG11</name>
    <name evidence="15" type="ORF">MCAP1_000589</name>
</gene>
<evidence type="ECO:0000256" key="4">
    <source>
        <dbReference type="ARBA" id="ARBA00022018"/>
    </source>
</evidence>
<feature type="domain" description="Glycosyl transferase family 1" evidence="13">
    <location>
        <begin position="311"/>
        <end position="456"/>
    </location>
</feature>
<dbReference type="PANTHER" id="PTHR45919:SF1">
    <property type="entry name" value="GDP-MAN:MAN(3)GLCNAC(2)-PP-DOL ALPHA-1,2-MANNOSYLTRANSFERASE"/>
    <property type="match status" value="1"/>
</dbReference>
<evidence type="ECO:0000256" key="3">
    <source>
        <dbReference type="ARBA" id="ARBA00012645"/>
    </source>
</evidence>
<dbReference type="SUPFAM" id="SSF53756">
    <property type="entry name" value="UDP-Glycosyltransferase/glycogen phosphorylase"/>
    <property type="match status" value="1"/>
</dbReference>
<evidence type="ECO:0000313" key="16">
    <source>
        <dbReference type="Proteomes" id="UP001220961"/>
    </source>
</evidence>
<dbReference type="InterPro" id="IPR038013">
    <property type="entry name" value="ALG11"/>
</dbReference>
<comment type="catalytic activity">
    <reaction evidence="11 12">
        <text>an alpha-D-Man-(1-&gt;3)-[alpha-D-Man-(1-&gt;6)]-beta-D-Man-(1-&gt;4)-beta-D-GlcNAc-(1-&gt;4)-alpha-D-GlcNAc-diphospho-di-trans,poly-cis-dolichol + 2 GDP-alpha-D-mannose = an alpha-D-Man-(1-&gt;2)-alpha-D-Man-(1-&gt;2)-alpha-D-Man-(1-&gt;3)-[alpha-D-Man-(1-&gt;6)]-beta-D-Man-(1-&gt;4)-beta-D-GlcNAc-(1-&gt;4)-alpha-D-GlcNAc-diphospho-di-trans,poly-cis-dolichol + 2 GDP + 2 H(+)</text>
        <dbReference type="Rhea" id="RHEA:29523"/>
        <dbReference type="Rhea" id="RHEA-COMP:19515"/>
        <dbReference type="Rhea" id="RHEA-COMP:19516"/>
        <dbReference type="ChEBI" id="CHEBI:15378"/>
        <dbReference type="ChEBI" id="CHEBI:57527"/>
        <dbReference type="ChEBI" id="CHEBI:58189"/>
        <dbReference type="ChEBI" id="CHEBI:132511"/>
        <dbReference type="ChEBI" id="CHEBI:132515"/>
        <dbReference type="EC" id="2.4.1.131"/>
    </reaction>
    <physiologicalReaction direction="left-to-right" evidence="11 12">
        <dbReference type="Rhea" id="RHEA:29524"/>
    </physiologicalReaction>
</comment>
<evidence type="ECO:0000256" key="1">
    <source>
        <dbReference type="ARBA" id="ARBA00004389"/>
    </source>
</evidence>
<keyword evidence="6 12" id="KW-0808">Transferase</keyword>
<feature type="transmembrane region" description="Helical" evidence="12">
    <location>
        <begin position="9"/>
        <end position="27"/>
    </location>
</feature>
<dbReference type="Pfam" id="PF00534">
    <property type="entry name" value="Glycos_transf_1"/>
    <property type="match status" value="1"/>
</dbReference>
<evidence type="ECO:0000259" key="14">
    <source>
        <dbReference type="Pfam" id="PF15924"/>
    </source>
</evidence>
<comment type="similarity">
    <text evidence="12">Belongs to the glycosyltransferase group 1 family. Glycosyltransferase 4 subfamily.</text>
</comment>
<name>A0AAF0E2R0_9BASI</name>
<dbReference type="GO" id="GO:0006487">
    <property type="term" value="P:protein N-linked glycosylation"/>
    <property type="evidence" value="ECO:0007669"/>
    <property type="project" value="TreeGrafter"/>
</dbReference>
<dbReference type="PANTHER" id="PTHR45919">
    <property type="entry name" value="GDP-MAN:MAN(3)GLCNAC(2)-PP-DOL ALPHA-1,2-MANNOSYLTRANSFERASE"/>
    <property type="match status" value="1"/>
</dbReference>
<keyword evidence="16" id="KW-1185">Reference proteome</keyword>
<evidence type="ECO:0000256" key="2">
    <source>
        <dbReference type="ARBA" id="ARBA00004922"/>
    </source>
</evidence>